<dbReference type="InterPro" id="IPR000980">
    <property type="entry name" value="SH2"/>
</dbReference>
<dbReference type="SUPFAM" id="SSF55550">
    <property type="entry name" value="SH2 domain"/>
    <property type="match status" value="1"/>
</dbReference>
<reference evidence="17" key="1">
    <citation type="submission" date="2021-10" db="EMBL/GenBank/DDBJ databases">
        <title>Tropical sea cucumber genome reveals ecological adaptation and Cuvierian tubules defense mechanism.</title>
        <authorList>
            <person name="Chen T."/>
        </authorList>
    </citation>
    <scope>NUCLEOTIDE SEQUENCE</scope>
    <source>
        <strain evidence="17">Nanhai2018</strain>
        <tissue evidence="17">Muscle</tissue>
    </source>
</reference>
<feature type="binding site" evidence="11">
    <location>
        <position position="280"/>
    </location>
    <ligand>
        <name>ATP</name>
        <dbReference type="ChEBI" id="CHEBI:30616"/>
    </ligand>
</feature>
<dbReference type="PROSITE" id="PS50001">
    <property type="entry name" value="SH2"/>
    <property type="match status" value="1"/>
</dbReference>
<keyword evidence="6 9" id="KW-0727">SH2 domain</keyword>
<keyword evidence="5 11" id="KW-0067">ATP-binding</keyword>
<dbReference type="Gene3D" id="3.30.505.10">
    <property type="entry name" value="SH2 domain"/>
    <property type="match status" value="1"/>
</dbReference>
<evidence type="ECO:0000259" key="14">
    <source>
        <dbReference type="PROSITE" id="PS50001"/>
    </source>
</evidence>
<dbReference type="SMART" id="SM00326">
    <property type="entry name" value="SH3"/>
    <property type="match status" value="1"/>
</dbReference>
<comment type="similarity">
    <text evidence="12">Belongs to the protein kinase superfamily. Tyr protein kinase family.</text>
</comment>
<dbReference type="FunFam" id="1.10.510.10:FF:000318">
    <property type="entry name" value="Tyrosine-protein kinase"/>
    <property type="match status" value="1"/>
</dbReference>
<feature type="region of interest" description="Disordered" evidence="13">
    <location>
        <begin position="1"/>
        <end position="62"/>
    </location>
</feature>
<evidence type="ECO:0000256" key="1">
    <source>
        <dbReference type="ARBA" id="ARBA00022443"/>
    </source>
</evidence>
<evidence type="ECO:0000259" key="16">
    <source>
        <dbReference type="PROSITE" id="PS50011"/>
    </source>
</evidence>
<dbReference type="FunFam" id="3.30.505.10:FF:000044">
    <property type="entry name" value="Tyrosine-protein kinase"/>
    <property type="match status" value="1"/>
</dbReference>
<proteinExistence type="inferred from homology"/>
<dbReference type="PROSITE" id="PS00109">
    <property type="entry name" value="PROTEIN_KINASE_TYR"/>
    <property type="match status" value="1"/>
</dbReference>
<dbReference type="FunFam" id="3.30.200.20:FF:000053">
    <property type="entry name" value="Tyrosine-protein kinase"/>
    <property type="match status" value="1"/>
</dbReference>
<dbReference type="CDD" id="cd05068">
    <property type="entry name" value="PTKc_Frk_like"/>
    <property type="match status" value="1"/>
</dbReference>
<evidence type="ECO:0000313" key="18">
    <source>
        <dbReference type="Proteomes" id="UP001152320"/>
    </source>
</evidence>
<dbReference type="Gene3D" id="1.10.510.10">
    <property type="entry name" value="Transferase(Phosphotransferase) domain 1"/>
    <property type="match status" value="1"/>
</dbReference>
<dbReference type="GO" id="GO:0005524">
    <property type="term" value="F:ATP binding"/>
    <property type="evidence" value="ECO:0007669"/>
    <property type="project" value="UniProtKB-UniRule"/>
</dbReference>
<dbReference type="InterPro" id="IPR036860">
    <property type="entry name" value="SH2_dom_sf"/>
</dbReference>
<dbReference type="PRINTS" id="PR00109">
    <property type="entry name" value="TYRKINASE"/>
</dbReference>
<dbReference type="InterPro" id="IPR050198">
    <property type="entry name" value="Non-receptor_tyrosine_kinases"/>
</dbReference>
<dbReference type="Pfam" id="PF07714">
    <property type="entry name" value="PK_Tyr_Ser-Thr"/>
    <property type="match status" value="1"/>
</dbReference>
<evidence type="ECO:0000256" key="9">
    <source>
        <dbReference type="PROSITE-ProRule" id="PRU00191"/>
    </source>
</evidence>
<dbReference type="Pfam" id="PF00017">
    <property type="entry name" value="SH2"/>
    <property type="match status" value="1"/>
</dbReference>
<dbReference type="SUPFAM" id="SSF56112">
    <property type="entry name" value="Protein kinase-like (PK-like)"/>
    <property type="match status" value="1"/>
</dbReference>
<dbReference type="AlphaFoldDB" id="A0A9Q1BV55"/>
<comment type="caution">
    <text evidence="17">The sequence shown here is derived from an EMBL/GenBank/DDBJ whole genome shotgun (WGS) entry which is preliminary data.</text>
</comment>
<dbReference type="PANTHER" id="PTHR24418">
    <property type="entry name" value="TYROSINE-PROTEIN KINASE"/>
    <property type="match status" value="1"/>
</dbReference>
<dbReference type="InterPro" id="IPR008266">
    <property type="entry name" value="Tyr_kinase_AS"/>
</dbReference>
<comment type="catalytic activity">
    <reaction evidence="8 12">
        <text>L-tyrosyl-[protein] + ATP = O-phospho-L-tyrosyl-[protein] + ADP + H(+)</text>
        <dbReference type="Rhea" id="RHEA:10596"/>
        <dbReference type="Rhea" id="RHEA-COMP:10136"/>
        <dbReference type="Rhea" id="RHEA-COMP:20101"/>
        <dbReference type="ChEBI" id="CHEBI:15378"/>
        <dbReference type="ChEBI" id="CHEBI:30616"/>
        <dbReference type="ChEBI" id="CHEBI:46858"/>
        <dbReference type="ChEBI" id="CHEBI:61978"/>
        <dbReference type="ChEBI" id="CHEBI:456216"/>
        <dbReference type="EC" id="2.7.10.2"/>
    </reaction>
</comment>
<dbReference type="SMART" id="SM00219">
    <property type="entry name" value="TyrKc"/>
    <property type="match status" value="1"/>
</dbReference>
<evidence type="ECO:0000256" key="2">
    <source>
        <dbReference type="ARBA" id="ARBA00022679"/>
    </source>
</evidence>
<dbReference type="PROSITE" id="PS00107">
    <property type="entry name" value="PROTEIN_KINASE_ATP"/>
    <property type="match status" value="1"/>
</dbReference>
<gene>
    <name evidence="17" type="ORF">HOLleu_24243</name>
</gene>
<evidence type="ECO:0000256" key="3">
    <source>
        <dbReference type="ARBA" id="ARBA00022741"/>
    </source>
</evidence>
<dbReference type="InterPro" id="IPR020635">
    <property type="entry name" value="Tyr_kinase_cat_dom"/>
</dbReference>
<evidence type="ECO:0000256" key="6">
    <source>
        <dbReference type="ARBA" id="ARBA00022999"/>
    </source>
</evidence>
<name>A0A9Q1BV55_HOLLE</name>
<dbReference type="SMART" id="SM00252">
    <property type="entry name" value="SH2"/>
    <property type="match status" value="1"/>
</dbReference>
<keyword evidence="18" id="KW-1185">Reference proteome</keyword>
<feature type="domain" description="SH2" evidence="14">
    <location>
        <begin position="134"/>
        <end position="226"/>
    </location>
</feature>
<protein>
    <recommendedName>
        <fullName evidence="12">Tyrosine-protein kinase</fullName>
        <ecNumber evidence="12">2.7.10.2</ecNumber>
    </recommendedName>
</protein>
<dbReference type="Proteomes" id="UP001152320">
    <property type="component" value="Chromosome 11"/>
</dbReference>
<dbReference type="InterPro" id="IPR017441">
    <property type="entry name" value="Protein_kinase_ATP_BS"/>
</dbReference>
<dbReference type="InterPro" id="IPR001452">
    <property type="entry name" value="SH3_domain"/>
</dbReference>
<organism evidence="17 18">
    <name type="scientific">Holothuria leucospilota</name>
    <name type="common">Black long sea cucumber</name>
    <name type="synonym">Mertensiothuria leucospilota</name>
    <dbReference type="NCBI Taxonomy" id="206669"/>
    <lineage>
        <taxon>Eukaryota</taxon>
        <taxon>Metazoa</taxon>
        <taxon>Echinodermata</taxon>
        <taxon>Eleutherozoa</taxon>
        <taxon>Echinozoa</taxon>
        <taxon>Holothuroidea</taxon>
        <taxon>Aspidochirotacea</taxon>
        <taxon>Aspidochirotida</taxon>
        <taxon>Holothuriidae</taxon>
        <taxon>Holothuria</taxon>
    </lineage>
</organism>
<dbReference type="GO" id="GO:0004715">
    <property type="term" value="F:non-membrane spanning protein tyrosine kinase activity"/>
    <property type="evidence" value="ECO:0007669"/>
    <property type="project" value="UniProtKB-EC"/>
</dbReference>
<dbReference type="PRINTS" id="PR00452">
    <property type="entry name" value="SH3DOMAIN"/>
</dbReference>
<dbReference type="EMBL" id="JAIZAY010000011">
    <property type="protein sequence ID" value="KAJ8033873.1"/>
    <property type="molecule type" value="Genomic_DNA"/>
</dbReference>
<dbReference type="Gene3D" id="2.30.30.40">
    <property type="entry name" value="SH3 Domains"/>
    <property type="match status" value="1"/>
</dbReference>
<dbReference type="PROSITE" id="PS50002">
    <property type="entry name" value="SH3"/>
    <property type="match status" value="1"/>
</dbReference>
<dbReference type="SUPFAM" id="SSF50044">
    <property type="entry name" value="SH3-domain"/>
    <property type="match status" value="1"/>
</dbReference>
<keyword evidence="1 10" id="KW-0728">SH3 domain</keyword>
<dbReference type="PRINTS" id="PR00401">
    <property type="entry name" value="SH2DOMAIN"/>
</dbReference>
<dbReference type="InterPro" id="IPR000719">
    <property type="entry name" value="Prot_kinase_dom"/>
</dbReference>
<dbReference type="PROSITE" id="PS50011">
    <property type="entry name" value="PROTEIN_KINASE_DOM"/>
    <property type="match status" value="1"/>
</dbReference>
<dbReference type="CDD" id="cd11845">
    <property type="entry name" value="SH3_Src_like"/>
    <property type="match status" value="1"/>
</dbReference>
<feature type="compositionally biased region" description="Polar residues" evidence="13">
    <location>
        <begin position="17"/>
        <end position="35"/>
    </location>
</feature>
<dbReference type="InterPro" id="IPR001245">
    <property type="entry name" value="Ser-Thr/Tyr_kinase_cat_dom"/>
</dbReference>
<dbReference type="Pfam" id="PF00018">
    <property type="entry name" value="SH3_1"/>
    <property type="match status" value="1"/>
</dbReference>
<keyword evidence="7 12" id="KW-0829">Tyrosine-protein kinase</keyword>
<evidence type="ECO:0000256" key="7">
    <source>
        <dbReference type="ARBA" id="ARBA00023137"/>
    </source>
</evidence>
<dbReference type="Gene3D" id="3.30.200.20">
    <property type="entry name" value="Phosphorylase Kinase, domain 1"/>
    <property type="match status" value="1"/>
</dbReference>
<keyword evidence="4 12" id="KW-0418">Kinase</keyword>
<evidence type="ECO:0000313" key="17">
    <source>
        <dbReference type="EMBL" id="KAJ8033873.1"/>
    </source>
</evidence>
<accession>A0A9Q1BV55</accession>
<evidence type="ECO:0000256" key="8">
    <source>
        <dbReference type="ARBA" id="ARBA00051245"/>
    </source>
</evidence>
<evidence type="ECO:0000256" key="11">
    <source>
        <dbReference type="PROSITE-ProRule" id="PRU10141"/>
    </source>
</evidence>
<evidence type="ECO:0000259" key="15">
    <source>
        <dbReference type="PROSITE" id="PS50002"/>
    </source>
</evidence>
<dbReference type="OrthoDB" id="28230at2759"/>
<evidence type="ECO:0000256" key="13">
    <source>
        <dbReference type="SAM" id="MobiDB-lite"/>
    </source>
</evidence>
<dbReference type="InterPro" id="IPR011009">
    <property type="entry name" value="Kinase-like_dom_sf"/>
</dbReference>
<feature type="domain" description="Protein kinase" evidence="16">
    <location>
        <begin position="252"/>
        <end position="506"/>
    </location>
</feature>
<sequence>MGNCLKGSDHGSGTTGGQSNHSHNTNYPQGSNGDNQGHPGVVVPSHQIRQPGPNIPPPALPQSVQPYQSVKIFVALFDYEARTNEDLSFKKGEHLEVKDDTGDWWHARSKDTGKDGYIPCNYVAKLQSLESEPWFFGNIKRVDAEKKLHLPQNEHGSYLIRVSESRHGDFSLSVRDGDTIKHYRIRQLDEGGFFIARRCAFTTLQELVRHYEREADGLCVNLRNPCVVIEKPQTMGLSHDTVDHWEIPRSSLQMLKKLGSGQFGEVWEGLWNNTTPVAIKTLKQGTNKEDFLKEATIMKKLRHPRLIQLYAVCTVQEPIYIVTELMINGALIEYLQKDNGARLKLPDLIDMAAQVATGMAYLESQNYIHRDLAARNVLVGDNNNCKVADFGLARVMIEGVYDSKVGTKFPIKWTAPEAANYHSFSIKSDVWSFGVLLTEIITYGRIPYPGMTNKEVLDSLERGYRMPCPPGCPNQLYEIMLECWKANPMERPTFETLQWKLEEYFVTDGEQYRDASSVR</sequence>
<feature type="domain" description="SH3" evidence="15">
    <location>
        <begin position="68"/>
        <end position="128"/>
    </location>
</feature>
<keyword evidence="2 12" id="KW-0808">Transferase</keyword>
<evidence type="ECO:0000256" key="12">
    <source>
        <dbReference type="RuleBase" id="RU362096"/>
    </source>
</evidence>
<keyword evidence="3 11" id="KW-0547">Nucleotide-binding</keyword>
<evidence type="ECO:0000256" key="4">
    <source>
        <dbReference type="ARBA" id="ARBA00022777"/>
    </source>
</evidence>
<evidence type="ECO:0000256" key="5">
    <source>
        <dbReference type="ARBA" id="ARBA00022840"/>
    </source>
</evidence>
<evidence type="ECO:0000256" key="10">
    <source>
        <dbReference type="PROSITE-ProRule" id="PRU00192"/>
    </source>
</evidence>
<dbReference type="InterPro" id="IPR036028">
    <property type="entry name" value="SH3-like_dom_sf"/>
</dbReference>
<dbReference type="EC" id="2.7.10.2" evidence="12"/>